<evidence type="ECO:0000256" key="8">
    <source>
        <dbReference type="ARBA" id="ARBA00023180"/>
    </source>
</evidence>
<feature type="domain" description="UGGT thioredoxin-like" evidence="12">
    <location>
        <begin position="314"/>
        <end position="440"/>
    </location>
</feature>
<name>A0A9P5Z193_9AGAR</name>
<evidence type="ECO:0008006" key="18">
    <source>
        <dbReference type="Google" id="ProtNLM"/>
    </source>
</evidence>
<organism evidence="16 17">
    <name type="scientific">Pholiota conissans</name>
    <dbReference type="NCBI Taxonomy" id="109636"/>
    <lineage>
        <taxon>Eukaryota</taxon>
        <taxon>Fungi</taxon>
        <taxon>Dikarya</taxon>
        <taxon>Basidiomycota</taxon>
        <taxon>Agaricomycotina</taxon>
        <taxon>Agaricomycetes</taxon>
        <taxon>Agaricomycetidae</taxon>
        <taxon>Agaricales</taxon>
        <taxon>Agaricineae</taxon>
        <taxon>Strophariaceae</taxon>
        <taxon>Pholiota</taxon>
    </lineage>
</organism>
<keyword evidence="17" id="KW-1185">Reference proteome</keyword>
<sequence>MRRATSLLVAALSALQVIGSSSPPVKVELRSSWAAPSFLAEILETVSLENPDQFFNYVDLLTGPEGLTSTATMTPEAIYQAALEIAIDNGIIQDKGDLSTIEMNMAMHAAAPKLEAFYNYYEGNQHDIARKESFARGKECGSWVDWYGEVVCDVETLAHLAGVEAIDPPNPSAGPQPRPKLLTFDHIYPPPSAILERPPRTAIFYASLASPNFRELHTYLLEITTRLDPHVEFVFRHIPPDSSSDSKNYLSGYGVALDLKKMDYLALDDRNANTGGAVNSDAKSQNESEEQRIDPVVSLLFAHPENSSAPDSSVSLTTEELQNLGVNAAQIIAESSDPLNILTQLSQNFPKYVTALARRVNANESISEELHNNSLRIQQGLSVMWLNGLQVDLKDVTPFGVLKLLKREKAVVKSLISQGLDTVQAFELLTSPTIAANQNDVRGMDAVFDASDRPEGGDIIIWWNDMEKDKRYSRWNPSLYSLMRPMYPGAMPSVRANLFNVILIVDLSRIQTLNFIAGPMSSIIDRSLPLRFGLVPLAETEEGKKMTKLFYHLIKNYGRKKTLNFLSALSQLQVPAHVQTEFVPWEAVRSVYDRLAHAEAQEKPDELIATLESILEDQPEELVPLEKIGAYTDRLGATLSKSANGHAFFNGKHFAINEDFLRHLQNEVAVQMGFLQENIYEGTLSDANHGESMSNWFYDLPTTNLRRNSYIYPSNTAANLRIFNLPELFGKTRFRASPATYLYSGLDFEAVSESLYIIADLDSEAGLGLIKEAVSSLSPESKTRIAFIHNPTTPDASQNIERPIASWLLAHLHVRELLSKATLATLLSALGFQDIATPTEGTQIPLGQEASLEALTGGVALGRILPEEYYDFVKTSRLIARRLQIASGQSALVVNGRVVGPIEPGDFRAADFKALEEYEFRKRAEPVVKTLQEVAPQLIEDKFLFADVVSLTTSVVASSQLPDPIESGLFDTPPRPRQTSYKLLDANYTKFEFGDNSTAAFHLAVLVDPLSETAQKWSGILKWLSNIPDTFIEIHLNPGRYQEIPLKRFYRYNLAPSISFDSTGQEIRPKAVFEDMPIDPIYTLAMDVPTAWLVRPRVALYDLDNIQLGKLSPGDKDVEAVFELDYIVIEGHARETSTNTPPRGLQVELVASDGNAIDDTQVVANLGYFQFKAKPGVFQFEIRPGRGRQVFTLESAGNEGWESPTVEEVGNEITVTSFEGLTLYPRFLRLPGQEIVDVLEEPEAEKSKGIFDDLSDKVLSIFKSKKDAISTDVVPVKQQADINIFTVASGLLYEARIICSRFVGIMILSVLRNTNSTVKFWFIENFLSPSFLEFIPHMAAKYNFDYELVTYKWPSWLRAQTEKQRIIWAYKILFLDVLFPMDLKKVIFVDADQIVRADLKELVDLDLHGAPYGYTPMGDDNTDMEGFRFWKTGYWKEFLQGRPYHISALYVIDLVRFRQLAAGDILRGQYQQLSADPGSLANLDQDLPNNLQAQVPIFSLSEDWLWCETWCSKDRLHRAKTIDLCQNPLTKEPKLARARQIPEWEEYDTEIARFTRQLAEEGKIHSRMATADANVLAGAGSNGAVGTPSDVEVVAADAENSSSHTEQVPATKESEEARANEPKRDEL</sequence>
<evidence type="ECO:0000256" key="4">
    <source>
        <dbReference type="ARBA" id="ARBA00006351"/>
    </source>
</evidence>
<comment type="cofactor">
    <cofactor evidence="1">
        <name>Ca(2+)</name>
        <dbReference type="ChEBI" id="CHEBI:29108"/>
    </cofactor>
</comment>
<protein>
    <recommendedName>
        <fullName evidence="18">Glycosyltransferase family 24 protein</fullName>
    </recommendedName>
</protein>
<accession>A0A9P5Z193</accession>
<evidence type="ECO:0000259" key="15">
    <source>
        <dbReference type="Pfam" id="PF18404"/>
    </source>
</evidence>
<feature type="domain" description="Glucosyltransferase 24 catalytic" evidence="15">
    <location>
        <begin position="1282"/>
        <end position="1553"/>
    </location>
</feature>
<feature type="compositionally biased region" description="Polar residues" evidence="9">
    <location>
        <begin position="1599"/>
        <end position="1608"/>
    </location>
</feature>
<dbReference type="CDD" id="cd06432">
    <property type="entry name" value="GT8_HUGT1_C_like"/>
    <property type="match status" value="1"/>
</dbReference>
<feature type="domain" description="UGGT thioredoxin-like" evidence="11">
    <location>
        <begin position="35"/>
        <end position="244"/>
    </location>
</feature>
<evidence type="ECO:0000256" key="5">
    <source>
        <dbReference type="ARBA" id="ARBA00022679"/>
    </source>
</evidence>
<dbReference type="InterPro" id="IPR040497">
    <property type="entry name" value="Glyco_transf_24"/>
</dbReference>
<evidence type="ECO:0000256" key="7">
    <source>
        <dbReference type="ARBA" id="ARBA00022824"/>
    </source>
</evidence>
<dbReference type="Pfam" id="PF18401">
    <property type="entry name" value="Thioredoxin_13"/>
    <property type="match status" value="1"/>
</dbReference>
<dbReference type="InterPro" id="IPR009448">
    <property type="entry name" value="UDP-g_GGtrans"/>
</dbReference>
<feature type="domain" description="UDP-glucose:glycoprotein glucosyltransferase thioredoxin-like" evidence="14">
    <location>
        <begin position="731"/>
        <end position="957"/>
    </location>
</feature>
<evidence type="ECO:0000313" key="16">
    <source>
        <dbReference type="EMBL" id="KAF9478976.1"/>
    </source>
</evidence>
<feature type="region of interest" description="Disordered" evidence="9">
    <location>
        <begin position="1582"/>
        <end position="1627"/>
    </location>
</feature>
<feature type="compositionally biased region" description="Basic and acidic residues" evidence="9">
    <location>
        <begin position="1612"/>
        <end position="1627"/>
    </location>
</feature>
<comment type="subcellular location">
    <subcellularLocation>
        <location evidence="2">Endoplasmic reticulum lumen</location>
    </subcellularLocation>
</comment>
<dbReference type="OrthoDB" id="27683at2759"/>
<comment type="caution">
    <text evidence="16">The sequence shown here is derived from an EMBL/GenBank/DDBJ whole genome shotgun (WGS) entry which is preliminary data.</text>
</comment>
<dbReference type="Pfam" id="PF18404">
    <property type="entry name" value="Glyco_transf_24"/>
    <property type="match status" value="1"/>
</dbReference>
<dbReference type="InterPro" id="IPR040694">
    <property type="entry name" value="UGGT_TRXL_2"/>
</dbReference>
<reference evidence="16" key="1">
    <citation type="submission" date="2020-11" db="EMBL/GenBank/DDBJ databases">
        <authorList>
            <consortium name="DOE Joint Genome Institute"/>
            <person name="Ahrendt S."/>
            <person name="Riley R."/>
            <person name="Andreopoulos W."/>
            <person name="Labutti K."/>
            <person name="Pangilinan J."/>
            <person name="Ruiz-Duenas F.J."/>
            <person name="Barrasa J.M."/>
            <person name="Sanchez-Garcia M."/>
            <person name="Camarero S."/>
            <person name="Miyauchi S."/>
            <person name="Serrano A."/>
            <person name="Linde D."/>
            <person name="Babiker R."/>
            <person name="Drula E."/>
            <person name="Ayuso-Fernandez I."/>
            <person name="Pacheco R."/>
            <person name="Padilla G."/>
            <person name="Ferreira P."/>
            <person name="Barriuso J."/>
            <person name="Kellner H."/>
            <person name="Castanera R."/>
            <person name="Alfaro M."/>
            <person name="Ramirez L."/>
            <person name="Pisabarro A.G."/>
            <person name="Kuo A."/>
            <person name="Tritt A."/>
            <person name="Lipzen A."/>
            <person name="He G."/>
            <person name="Yan M."/>
            <person name="Ng V."/>
            <person name="Cullen D."/>
            <person name="Martin F."/>
            <person name="Rosso M.-N."/>
            <person name="Henrissat B."/>
            <person name="Hibbett D."/>
            <person name="Martinez A.T."/>
            <person name="Grigoriev I.V."/>
        </authorList>
    </citation>
    <scope>NUCLEOTIDE SEQUENCE</scope>
    <source>
        <strain evidence="16">CIRM-BRFM 674</strain>
    </source>
</reference>
<dbReference type="GO" id="GO:0018279">
    <property type="term" value="P:protein N-linked glycosylation via asparagine"/>
    <property type="evidence" value="ECO:0007669"/>
    <property type="project" value="TreeGrafter"/>
</dbReference>
<dbReference type="Pfam" id="PF18403">
    <property type="entry name" value="Thioredoxin_15"/>
    <property type="match status" value="1"/>
</dbReference>
<feature type="signal peptide" evidence="10">
    <location>
        <begin position="1"/>
        <end position="20"/>
    </location>
</feature>
<dbReference type="Gene3D" id="3.90.550.10">
    <property type="entry name" value="Spore Coat Polysaccharide Biosynthesis Protein SpsA, Chain A"/>
    <property type="match status" value="1"/>
</dbReference>
<dbReference type="InterPro" id="IPR040692">
    <property type="entry name" value="UGGT_TRXL_3"/>
</dbReference>
<dbReference type="Pfam" id="PF18402">
    <property type="entry name" value="Thioredoxin_14"/>
    <property type="match status" value="1"/>
</dbReference>
<keyword evidence="7" id="KW-0256">Endoplasmic reticulum</keyword>
<evidence type="ECO:0000259" key="14">
    <source>
        <dbReference type="Pfam" id="PF18403"/>
    </source>
</evidence>
<proteinExistence type="inferred from homology"/>
<feature type="domain" description="UGGT thioredoxin-like" evidence="13">
    <location>
        <begin position="448"/>
        <end position="711"/>
    </location>
</feature>
<evidence type="ECO:0000313" key="17">
    <source>
        <dbReference type="Proteomes" id="UP000807469"/>
    </source>
</evidence>
<evidence type="ECO:0000256" key="2">
    <source>
        <dbReference type="ARBA" id="ARBA00004319"/>
    </source>
</evidence>
<feature type="chain" id="PRO_5040358085" description="Glycosyltransferase family 24 protein" evidence="10">
    <location>
        <begin position="21"/>
        <end position="1627"/>
    </location>
</feature>
<dbReference type="Pfam" id="PF06427">
    <property type="entry name" value="UDP-g_GGTase"/>
    <property type="match status" value="1"/>
</dbReference>
<evidence type="ECO:0000256" key="10">
    <source>
        <dbReference type="SAM" id="SignalP"/>
    </source>
</evidence>
<evidence type="ECO:0000259" key="11">
    <source>
        <dbReference type="Pfam" id="PF18400"/>
    </source>
</evidence>
<dbReference type="Proteomes" id="UP000807469">
    <property type="component" value="Unassembled WGS sequence"/>
</dbReference>
<evidence type="ECO:0000256" key="1">
    <source>
        <dbReference type="ARBA" id="ARBA00001913"/>
    </source>
</evidence>
<keyword evidence="5" id="KW-0808">Transferase</keyword>
<dbReference type="SUPFAM" id="SSF53448">
    <property type="entry name" value="Nucleotide-diphospho-sugar transferases"/>
    <property type="match status" value="1"/>
</dbReference>
<dbReference type="InterPro" id="IPR040693">
    <property type="entry name" value="UGGT_TRXL_1"/>
</dbReference>
<evidence type="ECO:0000259" key="12">
    <source>
        <dbReference type="Pfam" id="PF18401"/>
    </source>
</evidence>
<evidence type="ECO:0000259" key="13">
    <source>
        <dbReference type="Pfam" id="PF18402"/>
    </source>
</evidence>
<evidence type="ECO:0000256" key="3">
    <source>
        <dbReference type="ARBA" id="ARBA00004922"/>
    </source>
</evidence>
<comment type="similarity">
    <text evidence="4">Belongs to the glycosyltransferase 8 family.</text>
</comment>
<dbReference type="GO" id="GO:0051082">
    <property type="term" value="F:unfolded protein binding"/>
    <property type="evidence" value="ECO:0007669"/>
    <property type="project" value="TreeGrafter"/>
</dbReference>
<comment type="pathway">
    <text evidence="3">Protein modification; protein glycosylation.</text>
</comment>
<dbReference type="EMBL" id="MU155222">
    <property type="protein sequence ID" value="KAF9478976.1"/>
    <property type="molecule type" value="Genomic_DNA"/>
</dbReference>
<evidence type="ECO:0000256" key="9">
    <source>
        <dbReference type="SAM" id="MobiDB-lite"/>
    </source>
</evidence>
<keyword evidence="6 10" id="KW-0732">Signal</keyword>
<dbReference type="GO" id="GO:0003980">
    <property type="term" value="F:UDP-glucose:glycoprotein glucosyltransferase activity"/>
    <property type="evidence" value="ECO:0007669"/>
    <property type="project" value="InterPro"/>
</dbReference>
<evidence type="ECO:0000256" key="6">
    <source>
        <dbReference type="ARBA" id="ARBA00022729"/>
    </source>
</evidence>
<keyword evidence="8" id="KW-0325">Glycoprotein</keyword>
<dbReference type="PANTHER" id="PTHR11226">
    <property type="entry name" value="UDP-GLUCOSE GLYCOPROTEIN:GLUCOSYLTRANSFERASE"/>
    <property type="match status" value="1"/>
</dbReference>
<dbReference type="InterPro" id="IPR040525">
    <property type="entry name" value="UGGT_TRXL_4"/>
</dbReference>
<dbReference type="InterPro" id="IPR029044">
    <property type="entry name" value="Nucleotide-diphossugar_trans"/>
</dbReference>
<dbReference type="PANTHER" id="PTHR11226:SF0">
    <property type="entry name" value="UDP-GLUCOSE:GLYCOPROTEIN GLUCOSYLTRANSFERASE"/>
    <property type="match status" value="1"/>
</dbReference>
<dbReference type="Pfam" id="PF18400">
    <property type="entry name" value="Thioredoxin_12"/>
    <property type="match status" value="1"/>
</dbReference>
<dbReference type="GO" id="GO:0036503">
    <property type="term" value="P:ERAD pathway"/>
    <property type="evidence" value="ECO:0007669"/>
    <property type="project" value="TreeGrafter"/>
</dbReference>
<gene>
    <name evidence="16" type="ORF">BDN70DRAFT_807681</name>
</gene>
<dbReference type="GO" id="GO:0005788">
    <property type="term" value="C:endoplasmic reticulum lumen"/>
    <property type="evidence" value="ECO:0007669"/>
    <property type="project" value="UniProtKB-SubCell"/>
</dbReference>